<gene>
    <name evidence="2" type="ORF">GCM10011579_018480</name>
</gene>
<feature type="region of interest" description="Disordered" evidence="1">
    <location>
        <begin position="122"/>
        <end position="162"/>
    </location>
</feature>
<reference evidence="2 3" key="1">
    <citation type="journal article" date="2014" name="Int. J. Syst. Evol. Microbiol.">
        <title>Complete genome sequence of Corynebacterium casei LMG S-19264T (=DSM 44701T), isolated from a smear-ripened cheese.</title>
        <authorList>
            <consortium name="US DOE Joint Genome Institute (JGI-PGF)"/>
            <person name="Walter F."/>
            <person name="Albersmeier A."/>
            <person name="Kalinowski J."/>
            <person name="Ruckert C."/>
        </authorList>
    </citation>
    <scope>NUCLEOTIDE SEQUENCE [LARGE SCALE GENOMIC DNA]</scope>
    <source>
        <strain evidence="2 3">CGMCC 4.7111</strain>
    </source>
</reference>
<dbReference type="EMBL" id="BMMM01000002">
    <property type="protein sequence ID" value="GGN56867.1"/>
    <property type="molecule type" value="Genomic_DNA"/>
</dbReference>
<name>A0A917XXH5_9ACTN</name>
<dbReference type="RefSeq" id="WP_189185351.1">
    <property type="nucleotide sequence ID" value="NZ_BMMM01000002.1"/>
</dbReference>
<dbReference type="Proteomes" id="UP000600365">
    <property type="component" value="Unassembled WGS sequence"/>
</dbReference>
<evidence type="ECO:0000256" key="1">
    <source>
        <dbReference type="SAM" id="MobiDB-lite"/>
    </source>
</evidence>
<evidence type="ECO:0000313" key="2">
    <source>
        <dbReference type="EMBL" id="GGN56867.1"/>
    </source>
</evidence>
<sequence>MGNERRLRRLIVGDTTWYWTVRQRVRPAYDDCRLTLSLRPEGTRRRLALVFRPSQDRIVSNTYFESGALVRLPDRTYLNLHEPGTVRRLLDAAMPILDLRPSEQVIEVDGWRYFDAITDVAGKDSHKPPMRKETEETEGREGAERRGPAIVVTEPPHTTLGL</sequence>
<keyword evidence="3" id="KW-1185">Reference proteome</keyword>
<accession>A0A917XXH5</accession>
<evidence type="ECO:0000313" key="3">
    <source>
        <dbReference type="Proteomes" id="UP000600365"/>
    </source>
</evidence>
<feature type="compositionally biased region" description="Basic and acidic residues" evidence="1">
    <location>
        <begin position="122"/>
        <end position="147"/>
    </location>
</feature>
<protein>
    <submittedName>
        <fullName evidence="2">Uncharacterized protein</fullName>
    </submittedName>
</protein>
<proteinExistence type="predicted"/>
<dbReference type="AlphaFoldDB" id="A0A917XXH5"/>
<organism evidence="2 3">
    <name type="scientific">Streptomyces albiflavescens</name>
    <dbReference type="NCBI Taxonomy" id="1623582"/>
    <lineage>
        <taxon>Bacteria</taxon>
        <taxon>Bacillati</taxon>
        <taxon>Actinomycetota</taxon>
        <taxon>Actinomycetes</taxon>
        <taxon>Kitasatosporales</taxon>
        <taxon>Streptomycetaceae</taxon>
        <taxon>Streptomyces</taxon>
    </lineage>
</organism>
<comment type="caution">
    <text evidence="2">The sequence shown here is derived from an EMBL/GenBank/DDBJ whole genome shotgun (WGS) entry which is preliminary data.</text>
</comment>